<dbReference type="OrthoDB" id="5103at2759"/>
<comment type="caution">
    <text evidence="2">The sequence shown here is derived from an EMBL/GenBank/DDBJ whole genome shotgun (WGS) entry which is preliminary data.</text>
</comment>
<feature type="non-terminal residue" evidence="2">
    <location>
        <position position="229"/>
    </location>
</feature>
<keyword evidence="3" id="KW-1185">Reference proteome</keyword>
<dbReference type="GO" id="GO:0046983">
    <property type="term" value="F:protein dimerization activity"/>
    <property type="evidence" value="ECO:0007669"/>
    <property type="project" value="InterPro"/>
</dbReference>
<protein>
    <recommendedName>
        <fullName evidence="1">HAT C-terminal dimerisation domain-containing protein</fullName>
    </recommendedName>
</protein>
<dbReference type="SUPFAM" id="SSF53098">
    <property type="entry name" value="Ribonuclease H-like"/>
    <property type="match status" value="1"/>
</dbReference>
<feature type="domain" description="HAT C-terminal dimerisation" evidence="1">
    <location>
        <begin position="63"/>
        <end position="143"/>
    </location>
</feature>
<dbReference type="InterPro" id="IPR012337">
    <property type="entry name" value="RNaseH-like_sf"/>
</dbReference>
<organism evidence="2 3">
    <name type="scientific">Ignelater luminosus</name>
    <name type="common">Cucubano</name>
    <name type="synonym">Pyrophorus luminosus</name>
    <dbReference type="NCBI Taxonomy" id="2038154"/>
    <lineage>
        <taxon>Eukaryota</taxon>
        <taxon>Metazoa</taxon>
        <taxon>Ecdysozoa</taxon>
        <taxon>Arthropoda</taxon>
        <taxon>Hexapoda</taxon>
        <taxon>Insecta</taxon>
        <taxon>Pterygota</taxon>
        <taxon>Neoptera</taxon>
        <taxon>Endopterygota</taxon>
        <taxon>Coleoptera</taxon>
        <taxon>Polyphaga</taxon>
        <taxon>Elateriformia</taxon>
        <taxon>Elateroidea</taxon>
        <taxon>Elateridae</taxon>
        <taxon>Agrypninae</taxon>
        <taxon>Pyrophorini</taxon>
        <taxon>Ignelater</taxon>
    </lineage>
</organism>
<reference evidence="2" key="1">
    <citation type="submission" date="2019-08" db="EMBL/GenBank/DDBJ databases">
        <title>The genome of the North American firefly Photinus pyralis.</title>
        <authorList>
            <consortium name="Photinus pyralis genome working group"/>
            <person name="Fallon T.R."/>
            <person name="Sander Lower S.E."/>
            <person name="Weng J.-K."/>
        </authorList>
    </citation>
    <scope>NUCLEOTIDE SEQUENCE</scope>
    <source>
        <strain evidence="2">TRF0915ILg1</strain>
        <tissue evidence="2">Whole body</tissue>
    </source>
</reference>
<evidence type="ECO:0000313" key="3">
    <source>
        <dbReference type="Proteomes" id="UP000801492"/>
    </source>
</evidence>
<name>A0A8K0CWX3_IGNLU</name>
<sequence>KLWTHIVFMKQTQSCDQHDATIVLSDISSSSTPSDDSDELGAVLKAKEHCTSVIKKVKSRRIDSLLKCYNLEQEKIARKVNILQFWETMKPIHPELYELSKVVFGVPATQVSVERLFSGLKFILSPLRTNVAQHLLEDQLIVRANRIFDSKNDRINSVPFEVISVSSSINKDELQEISHSSTSSAKQIMNKKRTGDINAQEGPHQIKKKQFRINNLFSVASQQSFILIN</sequence>
<dbReference type="EMBL" id="VTPC01043771">
    <property type="protein sequence ID" value="KAF2890920.1"/>
    <property type="molecule type" value="Genomic_DNA"/>
</dbReference>
<dbReference type="InterPro" id="IPR008906">
    <property type="entry name" value="HATC_C_dom"/>
</dbReference>
<accession>A0A8K0CWX3</accession>
<dbReference type="Proteomes" id="UP000801492">
    <property type="component" value="Unassembled WGS sequence"/>
</dbReference>
<evidence type="ECO:0000313" key="2">
    <source>
        <dbReference type="EMBL" id="KAF2890920.1"/>
    </source>
</evidence>
<dbReference type="Pfam" id="PF05699">
    <property type="entry name" value="Dimer_Tnp_hAT"/>
    <property type="match status" value="1"/>
</dbReference>
<gene>
    <name evidence="2" type="ORF">ILUMI_15253</name>
</gene>
<proteinExistence type="predicted"/>
<evidence type="ECO:0000259" key="1">
    <source>
        <dbReference type="Pfam" id="PF05699"/>
    </source>
</evidence>
<dbReference type="AlphaFoldDB" id="A0A8K0CWX3"/>